<evidence type="ECO:0000256" key="1">
    <source>
        <dbReference type="ARBA" id="ARBA00001255"/>
    </source>
</evidence>
<comment type="caution">
    <text evidence="5">The sequence shown here is derived from an EMBL/GenBank/DDBJ whole genome shotgun (WGS) entry which is preliminary data.</text>
</comment>
<keyword evidence="6" id="KW-1185">Reference proteome</keyword>
<keyword evidence="3" id="KW-0119">Carbohydrate metabolism</keyword>
<dbReference type="PANTHER" id="PTHR31268:SF32">
    <property type="entry name" value="GALACTINOL--SUCROSE GALACTOSYLTRANSFERASE 2-RELATED"/>
    <property type="match status" value="1"/>
</dbReference>
<sequence>MTASVATYPPLGQVTQLQGSDVAFHAVLEVPSELSAEQWQLALWYSNGDGAEWAEAEFVPDQPDARPTDLHEPIGTTARLYFTAKLTVHFSLIFTLKFRQRAGDEEWRWVRNEQGSDDGVVVIDQKPTREGDPEDLPDLIHDLNPDLRWKSHMSQSPGTRLWSIEAGVDGAKEDESTFAEIPLGVPWGRFLRWFALVRPWTPWLAPRHGKSELNLDKDALLCSFLSPQGKHMVFLGISGINDVITLFRSSDSDAGRLMLHIRSDNAESTSGTALVAVGDNFESTIAAVMYHARTLVTATSTPSTQSVAETVAEGDVKPQWYENWYDGLGYCTWNSLGQDLTEEKVLKALDTLAENKINISNLIIDDNWQDVDYRGDGQWQRGWNDFEAEPKTFPRGLKALISDIRSKHKNIHHIALWHALLGYWAGLAPSGPLAKRYKTIQVTRNDTEKSHNPINNTMTLVAPSDVQTFYNDFYTFLASCSIDGVKTDGQYMLDTLPAPSARCALTTSYLDAWTSSSLRHFSGHVISCMSQTPPIIFHSHLPPSRPAIVCRTSDDYFPSDAEAHPWHVWANAHTALLAQHLNIIPDWDMFQTAHAYGAFHAAARCVSGGPVCVTDVPGEHDIALIRQVTGVTPRGRTVVFRPSVVGRVVMDVYAGYRNGGTVLKVGAYHGRGGTGTGVVGVFNVEKERAVTEVLPLGKFPGVVVEGEEGGKRRYVVRAHGTGRVTPPLEGGAMLTVSLGLKGWDVLCAYPLHAVESRTRGEVLLANLGLVGKMTGCAAVLRTVFEVRENGRMLVDATLKALGVLGIYISALPELSVDDDFMVTIQGQPVPSRTVSVSKQDERVLGVDIETAWNEMGLESGWANEVEVKVYFALEKK</sequence>
<evidence type="ECO:0000256" key="4">
    <source>
        <dbReference type="ARBA" id="ARBA00049426"/>
    </source>
</evidence>
<organism evidence="5 6">
    <name type="scientific">Parachaetomium inaequale</name>
    <dbReference type="NCBI Taxonomy" id="2588326"/>
    <lineage>
        <taxon>Eukaryota</taxon>
        <taxon>Fungi</taxon>
        <taxon>Dikarya</taxon>
        <taxon>Ascomycota</taxon>
        <taxon>Pezizomycotina</taxon>
        <taxon>Sordariomycetes</taxon>
        <taxon>Sordariomycetidae</taxon>
        <taxon>Sordariales</taxon>
        <taxon>Chaetomiaceae</taxon>
        <taxon>Parachaetomium</taxon>
    </lineage>
</organism>
<dbReference type="InterPro" id="IPR017853">
    <property type="entry name" value="GH"/>
</dbReference>
<dbReference type="GO" id="GO:0047274">
    <property type="term" value="F:galactinol-sucrose galactosyltransferase activity"/>
    <property type="evidence" value="ECO:0007669"/>
    <property type="project" value="UniProtKB-EC"/>
</dbReference>
<dbReference type="InterPro" id="IPR013785">
    <property type="entry name" value="Aldolase_TIM"/>
</dbReference>
<evidence type="ECO:0000313" key="6">
    <source>
        <dbReference type="Proteomes" id="UP001303115"/>
    </source>
</evidence>
<dbReference type="InterPro" id="IPR008811">
    <property type="entry name" value="Glycosyl_hydrolases_36"/>
</dbReference>
<dbReference type="Pfam" id="PF05691">
    <property type="entry name" value="Raffinose_syn"/>
    <property type="match status" value="2"/>
</dbReference>
<dbReference type="GO" id="GO:0004557">
    <property type="term" value="F:alpha-galactosidase activity"/>
    <property type="evidence" value="ECO:0007669"/>
    <property type="project" value="UniProtKB-EC"/>
</dbReference>
<accession>A0AAN6P9L5</accession>
<comment type="similarity">
    <text evidence="2">Belongs to the glycosyl hydrolases 36 family.</text>
</comment>
<proteinExistence type="inferred from homology"/>
<dbReference type="Gene3D" id="3.20.20.70">
    <property type="entry name" value="Aldolase class I"/>
    <property type="match status" value="1"/>
</dbReference>
<reference evidence="6" key="1">
    <citation type="journal article" date="2023" name="Mol. Phylogenet. Evol.">
        <title>Genome-scale phylogeny and comparative genomics of the fungal order Sordariales.</title>
        <authorList>
            <person name="Hensen N."/>
            <person name="Bonometti L."/>
            <person name="Westerberg I."/>
            <person name="Brannstrom I.O."/>
            <person name="Guillou S."/>
            <person name="Cros-Aarteil S."/>
            <person name="Calhoun S."/>
            <person name="Haridas S."/>
            <person name="Kuo A."/>
            <person name="Mondo S."/>
            <person name="Pangilinan J."/>
            <person name="Riley R."/>
            <person name="LaButti K."/>
            <person name="Andreopoulos B."/>
            <person name="Lipzen A."/>
            <person name="Chen C."/>
            <person name="Yan M."/>
            <person name="Daum C."/>
            <person name="Ng V."/>
            <person name="Clum A."/>
            <person name="Steindorff A."/>
            <person name="Ohm R.A."/>
            <person name="Martin F."/>
            <person name="Silar P."/>
            <person name="Natvig D.O."/>
            <person name="Lalanne C."/>
            <person name="Gautier V."/>
            <person name="Ament-Velasquez S.L."/>
            <person name="Kruys A."/>
            <person name="Hutchinson M.I."/>
            <person name="Powell A.J."/>
            <person name="Barry K."/>
            <person name="Miller A.N."/>
            <person name="Grigoriev I.V."/>
            <person name="Debuchy R."/>
            <person name="Gladieux P."/>
            <person name="Hiltunen Thoren M."/>
            <person name="Johannesson H."/>
        </authorList>
    </citation>
    <scope>NUCLEOTIDE SEQUENCE [LARGE SCALE GENOMIC DNA]</scope>
    <source>
        <strain evidence="6">CBS 284.82</strain>
    </source>
</reference>
<comment type="catalytic activity">
    <reaction evidence="4">
        <text>alpha-D-galactosyl-(1-&gt;3)-1D-myo-inositol + sucrose = raffinose + myo-inositol</text>
        <dbReference type="Rhea" id="RHEA:20161"/>
        <dbReference type="ChEBI" id="CHEBI:16634"/>
        <dbReference type="ChEBI" id="CHEBI:17268"/>
        <dbReference type="ChEBI" id="CHEBI:17505"/>
        <dbReference type="ChEBI" id="CHEBI:17992"/>
        <dbReference type="EC" id="2.4.1.82"/>
    </reaction>
</comment>
<dbReference type="AlphaFoldDB" id="A0AAN6P9L5"/>
<dbReference type="EMBL" id="MU854573">
    <property type="protein sequence ID" value="KAK4032813.1"/>
    <property type="molecule type" value="Genomic_DNA"/>
</dbReference>
<dbReference type="Proteomes" id="UP001303115">
    <property type="component" value="Unassembled WGS sequence"/>
</dbReference>
<gene>
    <name evidence="5" type="ORF">C8A01DRAFT_40724</name>
</gene>
<comment type="catalytic activity">
    <reaction evidence="1">
        <text>Hydrolysis of terminal, non-reducing alpha-D-galactose residues in alpha-D-galactosides, including galactose oligosaccharides, galactomannans and galactolipids.</text>
        <dbReference type="EC" id="3.2.1.22"/>
    </reaction>
</comment>
<keyword evidence="5" id="KW-0378">Hydrolase</keyword>
<dbReference type="SUPFAM" id="SSF51445">
    <property type="entry name" value="(Trans)glycosidases"/>
    <property type="match status" value="1"/>
</dbReference>
<evidence type="ECO:0000313" key="5">
    <source>
        <dbReference type="EMBL" id="KAK4032813.1"/>
    </source>
</evidence>
<dbReference type="PANTHER" id="PTHR31268">
    <property type="match status" value="1"/>
</dbReference>
<protein>
    <submittedName>
        <fullName evidence="5">Glycoside hydrolase</fullName>
    </submittedName>
</protein>
<evidence type="ECO:0000256" key="2">
    <source>
        <dbReference type="ARBA" id="ARBA00007240"/>
    </source>
</evidence>
<name>A0AAN6P9L5_9PEZI</name>
<evidence type="ECO:0000256" key="3">
    <source>
        <dbReference type="ARBA" id="ARBA00023277"/>
    </source>
</evidence>